<evidence type="ECO:0000313" key="1">
    <source>
        <dbReference type="EMBL" id="RGW39113.1"/>
    </source>
</evidence>
<organism evidence="1 2">
    <name type="scientific">Segatella copri</name>
    <dbReference type="NCBI Taxonomy" id="165179"/>
    <lineage>
        <taxon>Bacteria</taxon>
        <taxon>Pseudomonadati</taxon>
        <taxon>Bacteroidota</taxon>
        <taxon>Bacteroidia</taxon>
        <taxon>Bacteroidales</taxon>
        <taxon>Prevotellaceae</taxon>
        <taxon>Segatella</taxon>
    </lineage>
</organism>
<reference evidence="1 2" key="1">
    <citation type="submission" date="2018-08" db="EMBL/GenBank/DDBJ databases">
        <title>A genome reference for cultivated species of the human gut microbiota.</title>
        <authorList>
            <person name="Zou Y."/>
            <person name="Xue W."/>
            <person name="Luo G."/>
        </authorList>
    </citation>
    <scope>NUCLEOTIDE SEQUENCE [LARGE SCALE GENOMIC DNA]</scope>
    <source>
        <strain evidence="1 2">AF12-50</strain>
    </source>
</reference>
<dbReference type="EMBL" id="QSAG01000063">
    <property type="protein sequence ID" value="RGW39113.1"/>
    <property type="molecule type" value="Genomic_DNA"/>
</dbReference>
<name>A0AA92W4T2_9BACT</name>
<gene>
    <name evidence="1" type="ORF">DWV76_16175</name>
</gene>
<comment type="caution">
    <text evidence="1">The sequence shown here is derived from an EMBL/GenBank/DDBJ whole genome shotgun (WGS) entry which is preliminary data.</text>
</comment>
<protein>
    <submittedName>
        <fullName evidence="1">DUF2971 domain-containing protein</fullName>
    </submittedName>
</protein>
<dbReference type="Proteomes" id="UP000283785">
    <property type="component" value="Unassembled WGS sequence"/>
</dbReference>
<evidence type="ECO:0000313" key="2">
    <source>
        <dbReference type="Proteomes" id="UP000283785"/>
    </source>
</evidence>
<dbReference type="AlphaFoldDB" id="A0AA92W4T2"/>
<dbReference type="RefSeq" id="WP_118066887.1">
    <property type="nucleotide sequence ID" value="NZ_QSAG01000063.1"/>
</dbReference>
<dbReference type="Pfam" id="PF11185">
    <property type="entry name" value="DUF2971"/>
    <property type="match status" value="1"/>
</dbReference>
<proteinExistence type="predicted"/>
<accession>A0AA92W4T2</accession>
<dbReference type="InterPro" id="IPR021352">
    <property type="entry name" value="DUF2971"/>
</dbReference>
<sequence>MEGYNNKPEMLFVLRMNAEGNDVFIEEYELSEFPKLEEWFNKPKGIFDYNAIFEEMKLVGQCLGAERIVNYDRRKFVLELELKDMKQSLKDYTESVLKVEKALENIGVEDIRHNKSMEKIDLCSFSDTFYIYDKPFLKLEYRLGHRFRTDSFIEGYDIPCWKIQFMHQGGLSVYNRNDLLKSDKTFDEWMQVIFQFPEDADLKKKKICELIHTIYGFEIQITDILYDLASKCFVLKEEVEQNMLKDIKPERAVEPDEIAKYTTLDTLVAVLQSGKMRMNSIVSMNDKTEIGFLEEYIRNYKEDFDEECDKYLFADKEFITSFTTRIDDLDMWRLYGDNARGVCMVFERINKDSDELFNISYIAEKSDVLEKIAKLQDALKNNSIRFRMNLLKKYQHFLKLSDYSSESECRLMVNSKKTDGWFINRDNGILTPYIEKKLVREVEEDNIYPFRLSGIILGPASREQTANMMQILYMAAQCQYSLFVKQSKITSYR</sequence>